<dbReference type="PANTHER" id="PTHR48086">
    <property type="entry name" value="SODIUM/PROLINE SYMPORTER-RELATED"/>
    <property type="match status" value="1"/>
</dbReference>
<organism evidence="9 10">
    <name type="scientific">Ventrimonas faecis</name>
    <dbReference type="NCBI Taxonomy" id="3133170"/>
    <lineage>
        <taxon>Bacteria</taxon>
        <taxon>Bacillati</taxon>
        <taxon>Bacillota</taxon>
        <taxon>Clostridia</taxon>
        <taxon>Lachnospirales</taxon>
        <taxon>Lachnospiraceae</taxon>
        <taxon>Ventrimonas</taxon>
    </lineage>
</organism>
<dbReference type="InterPro" id="IPR001734">
    <property type="entry name" value="Na/solute_symporter"/>
</dbReference>
<dbReference type="Proteomes" id="UP001437460">
    <property type="component" value="Unassembled WGS sequence"/>
</dbReference>
<evidence type="ECO:0000256" key="7">
    <source>
        <dbReference type="RuleBase" id="RU362091"/>
    </source>
</evidence>
<feature type="transmembrane region" description="Helical" evidence="8">
    <location>
        <begin position="185"/>
        <end position="206"/>
    </location>
</feature>
<evidence type="ECO:0000256" key="6">
    <source>
        <dbReference type="ARBA" id="ARBA00023136"/>
    </source>
</evidence>
<feature type="transmembrane region" description="Helical" evidence="8">
    <location>
        <begin position="157"/>
        <end position="178"/>
    </location>
</feature>
<gene>
    <name evidence="9" type="ORF">WMO41_13675</name>
</gene>
<protein>
    <submittedName>
        <fullName evidence="9">Sodium:solute symporter family protein</fullName>
    </submittedName>
</protein>
<feature type="transmembrane region" description="Helical" evidence="8">
    <location>
        <begin position="76"/>
        <end position="99"/>
    </location>
</feature>
<feature type="transmembrane region" description="Helical" evidence="8">
    <location>
        <begin position="226"/>
        <end position="244"/>
    </location>
</feature>
<keyword evidence="6 8" id="KW-0472">Membrane</keyword>
<dbReference type="InterPro" id="IPR050277">
    <property type="entry name" value="Sodium:Solute_Symporter"/>
</dbReference>
<feature type="transmembrane region" description="Helical" evidence="8">
    <location>
        <begin position="408"/>
        <end position="423"/>
    </location>
</feature>
<comment type="subcellular location">
    <subcellularLocation>
        <location evidence="1">Membrane</location>
        <topology evidence="1">Multi-pass membrane protein</topology>
    </subcellularLocation>
</comment>
<sequence>MSFNLSVLDYGVIILYLLGMVAIGAIFSKKVTSNDDYALAGRSLTIPVMVGTSVATCVGASAAFGNMGLVQKSGVITGLITLGLWFVGWGVLIVMAIPLRRSGAITLPDFLSKKFGREAGIIASAVTVIQQVASVAAQCASIGAMFALFGLTDKKTGIIIGGVVILLYTITGGFYAVAVTDVVQCVLLIVCLIGIVPVFAFSHAGGVAHVFANTSWDWSAVNVPDLIALALSYFIAAGAHASYTQRILASKDEKTAFVGSVISNGIGWIANWATVLTACAIPFVMPDLADHEQFVCALIGGYFPPVIKGLFISAILACVMSTADSFLIMAGTTFSCDVVKPLCPKLSDKQVLMISRATTFTVAVLGIGFALGGGGIFHLFQTGAAAYGAAIFIPLLCGVFWKGANSKAINTAMILGCATTLLWNKLGLKAATDAAIHFPVDGVLAGVILCAVVAIAGSLILGASTSREAASDFAEEA</sequence>
<keyword evidence="5 8" id="KW-1133">Transmembrane helix</keyword>
<reference evidence="9 10" key="1">
    <citation type="submission" date="2024-03" db="EMBL/GenBank/DDBJ databases">
        <title>Human intestinal bacterial collection.</title>
        <authorList>
            <person name="Pauvert C."/>
            <person name="Hitch T.C.A."/>
            <person name="Clavel T."/>
        </authorList>
    </citation>
    <scope>NUCLEOTIDE SEQUENCE [LARGE SCALE GENOMIC DNA]</scope>
    <source>
        <strain evidence="9 10">CLA-AP-H27</strain>
    </source>
</reference>
<proteinExistence type="inferred from homology"/>
<keyword evidence="4 8" id="KW-0812">Transmembrane</keyword>
<dbReference type="Pfam" id="PF00474">
    <property type="entry name" value="SSF"/>
    <property type="match status" value="1"/>
</dbReference>
<dbReference type="Gene3D" id="1.20.1730.10">
    <property type="entry name" value="Sodium/glucose cotransporter"/>
    <property type="match status" value="1"/>
</dbReference>
<name>A0ABV1HPE7_9FIRM</name>
<dbReference type="EMBL" id="JBBMFJ010000034">
    <property type="protein sequence ID" value="MEQ2564198.1"/>
    <property type="molecule type" value="Genomic_DNA"/>
</dbReference>
<evidence type="ECO:0000256" key="3">
    <source>
        <dbReference type="ARBA" id="ARBA00022448"/>
    </source>
</evidence>
<evidence type="ECO:0000256" key="2">
    <source>
        <dbReference type="ARBA" id="ARBA00006434"/>
    </source>
</evidence>
<dbReference type="RefSeq" id="WP_349230240.1">
    <property type="nucleotide sequence ID" value="NZ_JBBMFJ010000034.1"/>
</dbReference>
<evidence type="ECO:0000313" key="9">
    <source>
        <dbReference type="EMBL" id="MEQ2564198.1"/>
    </source>
</evidence>
<dbReference type="PROSITE" id="PS50283">
    <property type="entry name" value="NA_SOLUT_SYMP_3"/>
    <property type="match status" value="1"/>
</dbReference>
<comment type="caution">
    <text evidence="9">The sequence shown here is derived from an EMBL/GenBank/DDBJ whole genome shotgun (WGS) entry which is preliminary data.</text>
</comment>
<feature type="transmembrane region" description="Helical" evidence="8">
    <location>
        <begin position="384"/>
        <end position="401"/>
    </location>
</feature>
<feature type="transmembrane region" description="Helical" evidence="8">
    <location>
        <begin position="357"/>
        <end position="378"/>
    </location>
</feature>
<accession>A0ABV1HPE7</accession>
<dbReference type="CDD" id="cd10322">
    <property type="entry name" value="SLC5sbd"/>
    <property type="match status" value="1"/>
</dbReference>
<dbReference type="InterPro" id="IPR038377">
    <property type="entry name" value="Na/Glc_symporter_sf"/>
</dbReference>
<evidence type="ECO:0000313" key="10">
    <source>
        <dbReference type="Proteomes" id="UP001437460"/>
    </source>
</evidence>
<keyword evidence="10" id="KW-1185">Reference proteome</keyword>
<feature type="transmembrane region" description="Helical" evidence="8">
    <location>
        <begin position="256"/>
        <end position="285"/>
    </location>
</feature>
<dbReference type="PANTHER" id="PTHR48086:SF7">
    <property type="entry name" value="SODIUM-SOLUTE SYMPORTER-RELATED"/>
    <property type="match status" value="1"/>
</dbReference>
<evidence type="ECO:0000256" key="5">
    <source>
        <dbReference type="ARBA" id="ARBA00022989"/>
    </source>
</evidence>
<comment type="similarity">
    <text evidence="2 7">Belongs to the sodium:solute symporter (SSF) (TC 2.A.21) family.</text>
</comment>
<evidence type="ECO:0000256" key="1">
    <source>
        <dbReference type="ARBA" id="ARBA00004141"/>
    </source>
</evidence>
<feature type="transmembrane region" description="Helical" evidence="8">
    <location>
        <begin position="6"/>
        <end position="27"/>
    </location>
</feature>
<feature type="transmembrane region" description="Helical" evidence="8">
    <location>
        <begin position="443"/>
        <end position="463"/>
    </location>
</feature>
<keyword evidence="3" id="KW-0813">Transport</keyword>
<evidence type="ECO:0000256" key="8">
    <source>
        <dbReference type="SAM" id="Phobius"/>
    </source>
</evidence>
<feature type="transmembrane region" description="Helical" evidence="8">
    <location>
        <begin position="120"/>
        <end position="151"/>
    </location>
</feature>
<evidence type="ECO:0000256" key="4">
    <source>
        <dbReference type="ARBA" id="ARBA00022692"/>
    </source>
</evidence>
<feature type="transmembrane region" description="Helical" evidence="8">
    <location>
        <begin position="39"/>
        <end position="64"/>
    </location>
</feature>